<protein>
    <submittedName>
        <fullName evidence="3">DUF4111 domain-containing protein</fullName>
    </submittedName>
</protein>
<sequence>MTERPAASIGRAASSLACCRQAAKPIPVCAWKRRARVRGEAPTSKDVAAAWALERLPPELQAEMALARRGYLEGSSLEGGGDDWTLRMPQLEALAGFMQRAIA</sequence>
<dbReference type="AlphaFoldDB" id="A0A368TZ89"/>
<dbReference type="OrthoDB" id="7058480at2"/>
<dbReference type="Pfam" id="PF13427">
    <property type="entry name" value="AadA_C"/>
    <property type="match status" value="1"/>
</dbReference>
<evidence type="ECO:0000259" key="2">
    <source>
        <dbReference type="Pfam" id="PF13427"/>
    </source>
</evidence>
<dbReference type="InterPro" id="IPR025184">
    <property type="entry name" value="AadA_C"/>
</dbReference>
<keyword evidence="1" id="KW-0808">Transferase</keyword>
<name>A0A368TZ89_9GAMM</name>
<feature type="domain" description="Adenylyltransferase AadA C-terminal" evidence="2">
    <location>
        <begin position="40"/>
        <end position="99"/>
    </location>
</feature>
<proteinExistence type="predicted"/>
<keyword evidence="4" id="KW-1185">Reference proteome</keyword>
<dbReference type="Proteomes" id="UP000252405">
    <property type="component" value="Unassembled WGS sequence"/>
</dbReference>
<evidence type="ECO:0000313" key="4">
    <source>
        <dbReference type="Proteomes" id="UP000252405"/>
    </source>
</evidence>
<accession>A0A368TZ89</accession>
<dbReference type="EMBL" id="QPII01000004">
    <property type="protein sequence ID" value="RCV90120.1"/>
    <property type="molecule type" value="Genomic_DNA"/>
</dbReference>
<organism evidence="3 4">
    <name type="scientific">Billgrantia montanilacus</name>
    <dbReference type="NCBI Taxonomy" id="2282305"/>
    <lineage>
        <taxon>Bacteria</taxon>
        <taxon>Pseudomonadati</taxon>
        <taxon>Pseudomonadota</taxon>
        <taxon>Gammaproteobacteria</taxon>
        <taxon>Oceanospirillales</taxon>
        <taxon>Halomonadaceae</taxon>
        <taxon>Billgrantia</taxon>
    </lineage>
</organism>
<reference evidence="3 4" key="1">
    <citation type="submission" date="2018-07" db="EMBL/GenBank/DDBJ databases">
        <title>Halomonas montanilacus sp. nov., isolated from Lake Pengyan on Tibetan Plateau.</title>
        <authorList>
            <person name="Lu H."/>
            <person name="Xing P."/>
            <person name="Wu Q."/>
        </authorList>
    </citation>
    <scope>NUCLEOTIDE SEQUENCE [LARGE SCALE GENOMIC DNA]</scope>
    <source>
        <strain evidence="3 4">PYC7W</strain>
    </source>
</reference>
<evidence type="ECO:0000256" key="1">
    <source>
        <dbReference type="ARBA" id="ARBA00022679"/>
    </source>
</evidence>
<comment type="caution">
    <text evidence="3">The sequence shown here is derived from an EMBL/GenBank/DDBJ whole genome shotgun (WGS) entry which is preliminary data.</text>
</comment>
<evidence type="ECO:0000313" key="3">
    <source>
        <dbReference type="EMBL" id="RCV90120.1"/>
    </source>
</evidence>
<dbReference type="GO" id="GO:0016740">
    <property type="term" value="F:transferase activity"/>
    <property type="evidence" value="ECO:0007669"/>
    <property type="project" value="UniProtKB-KW"/>
</dbReference>
<gene>
    <name evidence="3" type="ORF">DU505_07665</name>
</gene>
<dbReference type="RefSeq" id="WP_114478408.1">
    <property type="nucleotide sequence ID" value="NZ_QPII01000004.1"/>
</dbReference>